<dbReference type="GO" id="GO:0005886">
    <property type="term" value="C:plasma membrane"/>
    <property type="evidence" value="ECO:0007669"/>
    <property type="project" value="UniProtKB-SubCell"/>
</dbReference>
<protein>
    <recommendedName>
        <fullName evidence="9">Protein translocase subunit SecE</fullName>
    </recommendedName>
</protein>
<dbReference type="PANTHER" id="PTHR33910:SF1">
    <property type="entry name" value="PROTEIN TRANSLOCASE SUBUNIT SECE"/>
    <property type="match status" value="1"/>
</dbReference>
<feature type="transmembrane region" description="Helical" evidence="9">
    <location>
        <begin position="54"/>
        <end position="74"/>
    </location>
</feature>
<dbReference type="EMBL" id="CP063169">
    <property type="protein sequence ID" value="QOR72817.1"/>
    <property type="molecule type" value="Genomic_DNA"/>
</dbReference>
<dbReference type="InterPro" id="IPR001901">
    <property type="entry name" value="Translocase_SecE/Sec61-g"/>
</dbReference>
<dbReference type="HAMAP" id="MF_00422">
    <property type="entry name" value="SecE"/>
    <property type="match status" value="1"/>
</dbReference>
<keyword evidence="2 9" id="KW-0813">Transport</keyword>
<proteinExistence type="inferred from homology"/>
<evidence type="ECO:0000256" key="4">
    <source>
        <dbReference type="ARBA" id="ARBA00022692"/>
    </source>
</evidence>
<keyword evidence="5 9" id="KW-0653">Protein transport</keyword>
<evidence type="ECO:0000256" key="5">
    <source>
        <dbReference type="ARBA" id="ARBA00022927"/>
    </source>
</evidence>
<dbReference type="InterPro" id="IPR038379">
    <property type="entry name" value="SecE_sf"/>
</dbReference>
<evidence type="ECO:0000256" key="7">
    <source>
        <dbReference type="ARBA" id="ARBA00023010"/>
    </source>
</evidence>
<dbReference type="AlphaFoldDB" id="A0A7M1T0M9"/>
<keyword evidence="4 9" id="KW-0812">Transmembrane</keyword>
<evidence type="ECO:0000256" key="1">
    <source>
        <dbReference type="ARBA" id="ARBA00004370"/>
    </source>
</evidence>
<keyword evidence="3 9" id="KW-1003">Cell membrane</keyword>
<dbReference type="GO" id="GO:0006605">
    <property type="term" value="P:protein targeting"/>
    <property type="evidence" value="ECO:0007669"/>
    <property type="project" value="UniProtKB-UniRule"/>
</dbReference>
<dbReference type="NCBIfam" id="TIGR00964">
    <property type="entry name" value="secE_bact"/>
    <property type="match status" value="1"/>
</dbReference>
<dbReference type="InterPro" id="IPR005807">
    <property type="entry name" value="SecE_bac"/>
</dbReference>
<dbReference type="GO" id="GO:0009306">
    <property type="term" value="P:protein secretion"/>
    <property type="evidence" value="ECO:0007669"/>
    <property type="project" value="UniProtKB-UniRule"/>
</dbReference>
<evidence type="ECO:0000256" key="8">
    <source>
        <dbReference type="ARBA" id="ARBA00023136"/>
    </source>
</evidence>
<evidence type="ECO:0000256" key="6">
    <source>
        <dbReference type="ARBA" id="ARBA00022989"/>
    </source>
</evidence>
<evidence type="ECO:0000256" key="10">
    <source>
        <dbReference type="SAM" id="MobiDB-lite"/>
    </source>
</evidence>
<keyword evidence="7 9" id="KW-0811">Translocation</keyword>
<feature type="region of interest" description="Disordered" evidence="10">
    <location>
        <begin position="1"/>
        <end position="21"/>
    </location>
</feature>
<dbReference type="Pfam" id="PF00584">
    <property type="entry name" value="SecE"/>
    <property type="match status" value="1"/>
</dbReference>
<gene>
    <name evidence="9 11" type="primary">secE</name>
    <name evidence="11" type="ORF">IM660_15335</name>
</gene>
<evidence type="ECO:0000256" key="2">
    <source>
        <dbReference type="ARBA" id="ARBA00022448"/>
    </source>
</evidence>
<organism evidence="11 12">
    <name type="scientific">Ruania alkalisoli</name>
    <dbReference type="NCBI Taxonomy" id="2779775"/>
    <lineage>
        <taxon>Bacteria</taxon>
        <taxon>Bacillati</taxon>
        <taxon>Actinomycetota</taxon>
        <taxon>Actinomycetes</taxon>
        <taxon>Micrococcales</taxon>
        <taxon>Ruaniaceae</taxon>
        <taxon>Ruania</taxon>
    </lineage>
</organism>
<dbReference type="PANTHER" id="PTHR33910">
    <property type="entry name" value="PROTEIN TRANSLOCASE SUBUNIT SECE"/>
    <property type="match status" value="1"/>
</dbReference>
<accession>A0A7M1T0M9</accession>
<comment type="similarity">
    <text evidence="9">Belongs to the SecE/SEC61-gamma family.</text>
</comment>
<comment type="subunit">
    <text evidence="9">Component of the Sec protein translocase complex. Heterotrimer consisting of SecY, SecE and SecG subunits. The heterotrimers can form oligomers, although 1 heterotrimer is thought to be able to translocate proteins. Interacts with the ribosome. Interacts with SecDF, and other proteins may be involved. Interacts with SecA.</text>
</comment>
<dbReference type="Gene3D" id="1.20.5.1030">
    <property type="entry name" value="Preprotein translocase secy subunit"/>
    <property type="match status" value="1"/>
</dbReference>
<evidence type="ECO:0000313" key="11">
    <source>
        <dbReference type="EMBL" id="QOR72817.1"/>
    </source>
</evidence>
<dbReference type="KEGG" id="halt:IM660_15335"/>
<comment type="function">
    <text evidence="9">Essential subunit of the Sec protein translocation channel SecYEG. Clamps together the 2 halves of SecY. May contact the channel plug during translocation.</text>
</comment>
<name>A0A7M1T0M9_9MICO</name>
<evidence type="ECO:0000256" key="9">
    <source>
        <dbReference type="HAMAP-Rule" id="MF_00422"/>
    </source>
</evidence>
<dbReference type="GO" id="GO:0008320">
    <property type="term" value="F:protein transmembrane transporter activity"/>
    <property type="evidence" value="ECO:0007669"/>
    <property type="project" value="UniProtKB-UniRule"/>
</dbReference>
<keyword evidence="8 9" id="KW-0472">Membrane</keyword>
<comment type="subcellular location">
    <subcellularLocation>
        <location evidence="9">Cell membrane</location>
        <topology evidence="9">Single-pass membrane protein</topology>
    </subcellularLocation>
    <subcellularLocation>
        <location evidence="1">Membrane</location>
    </subcellularLocation>
</comment>
<keyword evidence="12" id="KW-1185">Reference proteome</keyword>
<reference evidence="11 12" key="1">
    <citation type="submission" date="2020-10" db="EMBL/GenBank/DDBJ databases">
        <title>Haloactinobacterium sp. RN3S43, a bacterium isolated from saline soil.</title>
        <authorList>
            <person name="Sun J.-Q."/>
        </authorList>
    </citation>
    <scope>NUCLEOTIDE SEQUENCE [LARGE SCALE GENOMIC DNA]</scope>
    <source>
        <strain evidence="11 12">RN3S43</strain>
    </source>
</reference>
<dbReference type="GO" id="GO:0065002">
    <property type="term" value="P:intracellular protein transmembrane transport"/>
    <property type="evidence" value="ECO:0007669"/>
    <property type="project" value="UniProtKB-UniRule"/>
</dbReference>
<evidence type="ECO:0000256" key="3">
    <source>
        <dbReference type="ARBA" id="ARBA00022475"/>
    </source>
</evidence>
<keyword evidence="6 9" id="KW-1133">Transmembrane helix</keyword>
<evidence type="ECO:0000313" key="12">
    <source>
        <dbReference type="Proteomes" id="UP000593758"/>
    </source>
</evidence>
<dbReference type="GO" id="GO:0043952">
    <property type="term" value="P:protein transport by the Sec complex"/>
    <property type="evidence" value="ECO:0007669"/>
    <property type="project" value="UniProtKB-UniRule"/>
</dbReference>
<sequence length="89" mass="10042">MRAQGQAKGRPTASRKEAEAARQVEPNIFARIARFVRQVVQELRKVVTPTRNELFTYIGVVIVFLVVMMIYVGVLDFGFGRLVLWAFGG</sequence>
<dbReference type="Proteomes" id="UP000593758">
    <property type="component" value="Chromosome"/>
</dbReference>